<dbReference type="EMBL" id="AP021876">
    <property type="protein sequence ID" value="BBO84521.1"/>
    <property type="molecule type" value="Genomic_DNA"/>
</dbReference>
<dbReference type="KEGG" id="dov:DSCO28_50870"/>
<dbReference type="Proteomes" id="UP000425960">
    <property type="component" value="Chromosome"/>
</dbReference>
<sequence length="47" mass="5433">MRLSPNIVDFQPNIPKRVAWSIRNVKTKDYQNCFDKLAQRTGLILSG</sequence>
<proteinExistence type="predicted"/>
<name>A0A5K7ZWM9_9BACT</name>
<reference evidence="1 2" key="1">
    <citation type="submission" date="2019-11" db="EMBL/GenBank/DDBJ databases">
        <title>Comparative genomics of hydrocarbon-degrading Desulfosarcina strains.</title>
        <authorList>
            <person name="Watanabe M."/>
            <person name="Kojima H."/>
            <person name="Fukui M."/>
        </authorList>
    </citation>
    <scope>NUCLEOTIDE SEQUENCE [LARGE SCALE GENOMIC DNA]</scope>
    <source>
        <strain evidence="1 2">28bB2T</strain>
    </source>
</reference>
<evidence type="ECO:0000313" key="1">
    <source>
        <dbReference type="EMBL" id="BBO84521.1"/>
    </source>
</evidence>
<protein>
    <submittedName>
        <fullName evidence="1">Uncharacterized protein</fullName>
    </submittedName>
</protein>
<accession>A0A5K7ZWM9</accession>
<gene>
    <name evidence="1" type="ORF">DSCO28_50870</name>
</gene>
<evidence type="ECO:0000313" key="2">
    <source>
        <dbReference type="Proteomes" id="UP000425960"/>
    </source>
</evidence>
<dbReference type="AlphaFoldDB" id="A0A5K7ZWM9"/>
<organism evidence="1 2">
    <name type="scientific">Desulfosarcina ovata subsp. sediminis</name>
    <dbReference type="NCBI Taxonomy" id="885957"/>
    <lineage>
        <taxon>Bacteria</taxon>
        <taxon>Pseudomonadati</taxon>
        <taxon>Thermodesulfobacteriota</taxon>
        <taxon>Desulfobacteria</taxon>
        <taxon>Desulfobacterales</taxon>
        <taxon>Desulfosarcinaceae</taxon>
        <taxon>Desulfosarcina</taxon>
    </lineage>
</organism>